<feature type="signal peptide" evidence="1">
    <location>
        <begin position="1"/>
        <end position="27"/>
    </location>
</feature>
<dbReference type="EMBL" id="FXYF01000004">
    <property type="protein sequence ID" value="SMX39511.1"/>
    <property type="molecule type" value="Genomic_DNA"/>
</dbReference>
<evidence type="ECO:0008006" key="4">
    <source>
        <dbReference type="Google" id="ProtNLM"/>
    </source>
</evidence>
<gene>
    <name evidence="2" type="ORF">MAA8898_02042</name>
</gene>
<protein>
    <recommendedName>
        <fullName evidence="4">Cupin domain protein</fullName>
    </recommendedName>
</protein>
<sequence length="123" mass="13438">MSKNLNPIVRSCATILTALAISSGAVAQDAALTDPDLYKTLFENDGVRVLEYRDEPGARTSMHEHPAFVVNALSAFERRLTLPDGKVLNRSFVPGQVLFSEGRTHMGENTGTTPTHIIMVELK</sequence>
<organism evidence="2 3">
    <name type="scientific">Maliponia aquimaris</name>
    <dbReference type="NCBI Taxonomy" id="1673631"/>
    <lineage>
        <taxon>Bacteria</taxon>
        <taxon>Pseudomonadati</taxon>
        <taxon>Pseudomonadota</taxon>
        <taxon>Alphaproteobacteria</taxon>
        <taxon>Rhodobacterales</taxon>
        <taxon>Paracoccaceae</taxon>
        <taxon>Maliponia</taxon>
    </lineage>
</organism>
<dbReference type="Gene3D" id="2.60.120.10">
    <property type="entry name" value="Jelly Rolls"/>
    <property type="match status" value="1"/>
</dbReference>
<evidence type="ECO:0000313" key="2">
    <source>
        <dbReference type="EMBL" id="SMX39511.1"/>
    </source>
</evidence>
<proteinExistence type="predicted"/>
<dbReference type="AlphaFoldDB" id="A0A238K9C1"/>
<reference evidence="2 3" key="1">
    <citation type="submission" date="2017-05" db="EMBL/GenBank/DDBJ databases">
        <authorList>
            <person name="Song R."/>
            <person name="Chenine A.L."/>
            <person name="Ruprecht R.M."/>
        </authorList>
    </citation>
    <scope>NUCLEOTIDE SEQUENCE [LARGE SCALE GENOMIC DNA]</scope>
    <source>
        <strain evidence="2 3">CECT 8898</strain>
    </source>
</reference>
<evidence type="ECO:0000313" key="3">
    <source>
        <dbReference type="Proteomes" id="UP000207598"/>
    </source>
</evidence>
<dbReference type="SUPFAM" id="SSF51182">
    <property type="entry name" value="RmlC-like cupins"/>
    <property type="match status" value="1"/>
</dbReference>
<accession>A0A238K9C1</accession>
<dbReference type="RefSeq" id="WP_217900495.1">
    <property type="nucleotide sequence ID" value="NZ_FXYF01000004.1"/>
</dbReference>
<dbReference type="Proteomes" id="UP000207598">
    <property type="component" value="Unassembled WGS sequence"/>
</dbReference>
<keyword evidence="1" id="KW-0732">Signal</keyword>
<evidence type="ECO:0000256" key="1">
    <source>
        <dbReference type="SAM" id="SignalP"/>
    </source>
</evidence>
<name>A0A238K9C1_9RHOB</name>
<keyword evidence="3" id="KW-1185">Reference proteome</keyword>
<feature type="chain" id="PRO_5012760005" description="Cupin domain protein" evidence="1">
    <location>
        <begin position="28"/>
        <end position="123"/>
    </location>
</feature>
<dbReference type="InterPro" id="IPR011051">
    <property type="entry name" value="RmlC_Cupin_sf"/>
</dbReference>
<dbReference type="InterPro" id="IPR014710">
    <property type="entry name" value="RmlC-like_jellyroll"/>
</dbReference>